<proteinExistence type="predicted"/>
<evidence type="ECO:0000313" key="3">
    <source>
        <dbReference type="Proteomes" id="UP000006196"/>
    </source>
</evidence>
<protein>
    <submittedName>
        <fullName evidence="2">Uncharacterized protein</fullName>
    </submittedName>
</protein>
<dbReference type="Proteomes" id="UP000006196">
    <property type="component" value="Unassembled WGS sequence"/>
</dbReference>
<reference evidence="2" key="1">
    <citation type="submission" date="2009-01" db="EMBL/GenBank/DDBJ databases">
        <authorList>
            <person name="Qin X."/>
            <person name="Bachman B."/>
            <person name="Battles P."/>
            <person name="Bell A."/>
            <person name="Bess C."/>
            <person name="Bickham C."/>
            <person name="Chaboub L."/>
            <person name="Chen D."/>
            <person name="Coyle M."/>
            <person name="Deiros D.R."/>
            <person name="Dinh H."/>
            <person name="Forbes L."/>
            <person name="Fowler G."/>
            <person name="Francisco L."/>
            <person name="Fu Q."/>
            <person name="Gubbala S."/>
            <person name="Hale W."/>
            <person name="Han Y."/>
            <person name="Hemphill L."/>
            <person name="Highlander S.K."/>
            <person name="Hirani K."/>
            <person name="Hogues M."/>
            <person name="Jackson L."/>
            <person name="Jakkamsetti A."/>
            <person name="Javaid M."/>
            <person name="Jiang H."/>
            <person name="Korchina V."/>
            <person name="Kovar C."/>
            <person name="Lara F."/>
            <person name="Lee S."/>
            <person name="Mata R."/>
            <person name="Mathew T."/>
            <person name="Moen C."/>
            <person name="Morales K."/>
            <person name="Munidasa M."/>
            <person name="Nazareth L."/>
            <person name="Ngo R."/>
            <person name="Nguyen L."/>
            <person name="Okwuonu G."/>
            <person name="Ongeri F."/>
            <person name="Patil S."/>
            <person name="Petrosino J."/>
            <person name="Pham C."/>
            <person name="Pham P."/>
            <person name="Pu L.-L."/>
            <person name="Puazo M."/>
            <person name="Raj R."/>
            <person name="Reid J."/>
            <person name="Rouhana J."/>
            <person name="Saada N."/>
            <person name="Shang Y."/>
            <person name="Simmons D."/>
            <person name="Thornton R."/>
            <person name="Warren J."/>
            <person name="Weissenberger G."/>
            <person name="Zhang J."/>
            <person name="Zhang L."/>
            <person name="Zhou C."/>
            <person name="Zhu D."/>
            <person name="Muzny D."/>
            <person name="Worley K."/>
            <person name="Gibbs R."/>
        </authorList>
    </citation>
    <scope>NUCLEOTIDE SEQUENCE [LARGE SCALE GENOMIC DNA]</scope>
    <source>
        <strain evidence="2">DSM 44291</strain>
    </source>
</reference>
<evidence type="ECO:0000256" key="1">
    <source>
        <dbReference type="SAM" id="MobiDB-lite"/>
    </source>
</evidence>
<feature type="compositionally biased region" description="Low complexity" evidence="1">
    <location>
        <begin position="23"/>
        <end position="34"/>
    </location>
</feature>
<accession>C0XNM7</accession>
<comment type="caution">
    <text evidence="2">The sequence shown here is derived from an EMBL/GenBank/DDBJ whole genome shotgun (WGS) entry which is preliminary data.</text>
</comment>
<keyword evidence="3" id="KW-1185">Reference proteome</keyword>
<feature type="compositionally biased region" description="Polar residues" evidence="1">
    <location>
        <begin position="1"/>
        <end position="12"/>
    </location>
</feature>
<sequence>MRSTTTSANTEKQPGAFRRLRARTGACAAAGGAWRTRERD</sequence>
<name>C0XNM7_CORLD</name>
<dbReference type="AlphaFoldDB" id="C0XNM7"/>
<feature type="non-terminal residue" evidence="2">
    <location>
        <position position="40"/>
    </location>
</feature>
<dbReference type="STRING" id="525263.HMPREF0298_0047"/>
<dbReference type="HOGENOM" id="CLU_3300913_0_0_11"/>
<organism evidence="2 3">
    <name type="scientific">Corynebacterium lipophiloflavum (strain ATCC 700352 / DSM 44291 / CCUG 37336 / JCM 10383 / DMMZ 1944)</name>
    <dbReference type="NCBI Taxonomy" id="525263"/>
    <lineage>
        <taxon>Bacteria</taxon>
        <taxon>Bacillati</taxon>
        <taxon>Actinomycetota</taxon>
        <taxon>Actinomycetes</taxon>
        <taxon>Mycobacteriales</taxon>
        <taxon>Corynebacteriaceae</taxon>
        <taxon>Corynebacterium</taxon>
    </lineage>
</organism>
<feature type="region of interest" description="Disordered" evidence="1">
    <location>
        <begin position="1"/>
        <end position="40"/>
    </location>
</feature>
<dbReference type="EMBL" id="ACHJ01000008">
    <property type="protein sequence ID" value="EEI18158.1"/>
    <property type="molecule type" value="Genomic_DNA"/>
</dbReference>
<gene>
    <name evidence="2" type="ORF">HMPREF0298_0047</name>
</gene>
<evidence type="ECO:0000313" key="2">
    <source>
        <dbReference type="EMBL" id="EEI18158.1"/>
    </source>
</evidence>